<feature type="compositionally biased region" description="Acidic residues" evidence="1">
    <location>
        <begin position="96"/>
        <end position="105"/>
    </location>
</feature>
<dbReference type="AlphaFoldDB" id="A0A163EU88"/>
<sequence length="165" mass="18569">MDGVFFPRPPGPFLTMAARDYHPYPLQNAHQLPLCTSRPTRRRRPAQRVDSGAEASAVDAETKTFAFAEDGEKIAELYDFVYRLRGYEADGGREDGSEDDSEEGDGCLGGRARDSIDMNIERSNTWESKGSRKGRNRKNKVKMALKWLGSCFRLGSGLKGYWVRL</sequence>
<evidence type="ECO:0000313" key="3">
    <source>
        <dbReference type="Proteomes" id="UP000076837"/>
    </source>
</evidence>
<accession>A0A163EU88</accession>
<name>A0A163EU88_DIDRA</name>
<proteinExistence type="predicted"/>
<evidence type="ECO:0000313" key="2">
    <source>
        <dbReference type="EMBL" id="KZM23924.1"/>
    </source>
</evidence>
<organism evidence="2 3">
    <name type="scientific">Didymella rabiei</name>
    <name type="common">Chickpea ascochyta blight fungus</name>
    <name type="synonym">Mycosphaerella rabiei</name>
    <dbReference type="NCBI Taxonomy" id="5454"/>
    <lineage>
        <taxon>Eukaryota</taxon>
        <taxon>Fungi</taxon>
        <taxon>Dikarya</taxon>
        <taxon>Ascomycota</taxon>
        <taxon>Pezizomycotina</taxon>
        <taxon>Dothideomycetes</taxon>
        <taxon>Pleosporomycetidae</taxon>
        <taxon>Pleosporales</taxon>
        <taxon>Pleosporineae</taxon>
        <taxon>Didymellaceae</taxon>
        <taxon>Ascochyta</taxon>
    </lineage>
</organism>
<feature type="region of interest" description="Disordered" evidence="1">
    <location>
        <begin position="90"/>
        <end position="114"/>
    </location>
</feature>
<evidence type="ECO:0000256" key="1">
    <source>
        <dbReference type="SAM" id="MobiDB-lite"/>
    </source>
</evidence>
<comment type="caution">
    <text evidence="2">The sequence shown here is derived from an EMBL/GenBank/DDBJ whole genome shotgun (WGS) entry which is preliminary data.</text>
</comment>
<protein>
    <submittedName>
        <fullName evidence="2">Uncharacterized protein</fullName>
    </submittedName>
</protein>
<dbReference type="Proteomes" id="UP000076837">
    <property type="component" value="Unassembled WGS sequence"/>
</dbReference>
<gene>
    <name evidence="2" type="ORF">ST47_g4956</name>
</gene>
<dbReference type="EMBL" id="JYNV01000179">
    <property type="protein sequence ID" value="KZM23924.1"/>
    <property type="molecule type" value="Genomic_DNA"/>
</dbReference>
<feature type="region of interest" description="Disordered" evidence="1">
    <location>
        <begin position="36"/>
        <end position="55"/>
    </location>
</feature>
<reference evidence="2 3" key="1">
    <citation type="journal article" date="2016" name="Sci. Rep.">
        <title>Draft genome sequencing and secretome analysis of fungal phytopathogen Ascochyta rabiei provides insight into the necrotrophic effector repertoire.</title>
        <authorList>
            <person name="Verma S."/>
            <person name="Gazara R.K."/>
            <person name="Nizam S."/>
            <person name="Parween S."/>
            <person name="Chattopadhyay D."/>
            <person name="Verma P.K."/>
        </authorList>
    </citation>
    <scope>NUCLEOTIDE SEQUENCE [LARGE SCALE GENOMIC DNA]</scope>
    <source>
        <strain evidence="2 3">ArDII</strain>
    </source>
</reference>
<keyword evidence="3" id="KW-1185">Reference proteome</keyword>